<dbReference type="Pfam" id="PF21151">
    <property type="entry name" value="CSN1_C"/>
    <property type="match status" value="1"/>
</dbReference>
<evidence type="ECO:0000256" key="2">
    <source>
        <dbReference type="ARBA" id="ARBA00004496"/>
    </source>
</evidence>
<feature type="domain" description="COP9 signalosome complex subunit 1 C-terminal helix" evidence="8">
    <location>
        <begin position="43"/>
        <end position="70"/>
    </location>
</feature>
<dbReference type="InterPro" id="IPR019585">
    <property type="entry name" value="Rpn7/CSN1"/>
</dbReference>
<organism evidence="9 10">
    <name type="scientific">Caerostris extrusa</name>
    <name type="common">Bark spider</name>
    <name type="synonym">Caerostris bankana</name>
    <dbReference type="NCBI Taxonomy" id="172846"/>
    <lineage>
        <taxon>Eukaryota</taxon>
        <taxon>Metazoa</taxon>
        <taxon>Ecdysozoa</taxon>
        <taxon>Arthropoda</taxon>
        <taxon>Chelicerata</taxon>
        <taxon>Arachnida</taxon>
        <taxon>Araneae</taxon>
        <taxon>Araneomorphae</taxon>
        <taxon>Entelegynae</taxon>
        <taxon>Araneoidea</taxon>
        <taxon>Araneidae</taxon>
        <taxon>Caerostris</taxon>
    </lineage>
</organism>
<evidence type="ECO:0000313" key="9">
    <source>
        <dbReference type="EMBL" id="GIY98858.1"/>
    </source>
</evidence>
<comment type="caution">
    <text evidence="9">The sequence shown here is derived from an EMBL/GenBank/DDBJ whole genome shotgun (WGS) entry which is preliminary data.</text>
</comment>
<dbReference type="AlphaFoldDB" id="A0AAV4XX38"/>
<proteinExistence type="predicted"/>
<feature type="domain" description="PCI" evidence="7">
    <location>
        <begin position="1"/>
        <end position="39"/>
    </location>
</feature>
<dbReference type="GO" id="GO:0005737">
    <property type="term" value="C:cytoplasm"/>
    <property type="evidence" value="ECO:0007669"/>
    <property type="project" value="UniProtKB-SubCell"/>
</dbReference>
<accession>A0AAV4XX38</accession>
<dbReference type="Pfam" id="PF01399">
    <property type="entry name" value="PCI"/>
    <property type="match status" value="1"/>
</dbReference>
<keyword evidence="10" id="KW-1185">Reference proteome</keyword>
<comment type="subcellular location">
    <subcellularLocation>
        <location evidence="2">Cytoplasm</location>
    </subcellularLocation>
    <subcellularLocation>
        <location evidence="1">Nucleus</location>
    </subcellularLocation>
</comment>
<keyword evidence="5" id="KW-0539">Nucleus</keyword>
<dbReference type="Gene3D" id="1.25.40.570">
    <property type="match status" value="1"/>
</dbReference>
<dbReference type="PANTHER" id="PTHR14145:SF2">
    <property type="entry name" value="COP9 SIGNALOSOME COMPLEX SUBUNIT 1"/>
    <property type="match status" value="1"/>
</dbReference>
<evidence type="ECO:0000256" key="1">
    <source>
        <dbReference type="ARBA" id="ARBA00004123"/>
    </source>
</evidence>
<dbReference type="GO" id="GO:0008180">
    <property type="term" value="C:COP9 signalosome"/>
    <property type="evidence" value="ECO:0007669"/>
    <property type="project" value="UniProtKB-KW"/>
</dbReference>
<dbReference type="EMBL" id="BPLR01018349">
    <property type="protein sequence ID" value="GIY98858.1"/>
    <property type="molecule type" value="Genomic_DNA"/>
</dbReference>
<evidence type="ECO:0000256" key="4">
    <source>
        <dbReference type="ARBA" id="ARBA00022790"/>
    </source>
</evidence>
<dbReference type="PANTHER" id="PTHR14145">
    <property type="entry name" value="26S PROTESOME SUBUNIT 6"/>
    <property type="match status" value="1"/>
</dbReference>
<evidence type="ECO:0000259" key="7">
    <source>
        <dbReference type="Pfam" id="PF01399"/>
    </source>
</evidence>
<feature type="region of interest" description="Disordered" evidence="6">
    <location>
        <begin position="81"/>
        <end position="102"/>
    </location>
</feature>
<evidence type="ECO:0000256" key="6">
    <source>
        <dbReference type="SAM" id="MobiDB-lite"/>
    </source>
</evidence>
<evidence type="ECO:0000313" key="10">
    <source>
        <dbReference type="Proteomes" id="UP001054945"/>
    </source>
</evidence>
<reference evidence="9 10" key="1">
    <citation type="submission" date="2021-06" db="EMBL/GenBank/DDBJ databases">
        <title>Caerostris extrusa draft genome.</title>
        <authorList>
            <person name="Kono N."/>
            <person name="Arakawa K."/>
        </authorList>
    </citation>
    <scope>NUCLEOTIDE SEQUENCE [LARGE SCALE GENOMIC DNA]</scope>
</reference>
<gene>
    <name evidence="9" type="primary">Gps1</name>
    <name evidence="9" type="ORF">CEXT_281261</name>
</gene>
<dbReference type="InterPro" id="IPR000717">
    <property type="entry name" value="PCI_dom"/>
</dbReference>
<keyword evidence="3" id="KW-0963">Cytoplasm</keyword>
<name>A0AAV4XX38_CAEEX</name>
<dbReference type="Proteomes" id="UP001054945">
    <property type="component" value="Unassembled WGS sequence"/>
</dbReference>
<sequence length="102" mass="11565">MAAAFNTTVNGLEDELTLLILDNQIQARIDSHNKILYAKDIDQRTTTYEKAIKMGKEYQRRTIQLILRSAMLRSQIQVKSPLREGSQGIDVSVAPLNHSPRN</sequence>
<evidence type="ECO:0000259" key="8">
    <source>
        <dbReference type="Pfam" id="PF21151"/>
    </source>
</evidence>
<evidence type="ECO:0000256" key="3">
    <source>
        <dbReference type="ARBA" id="ARBA00022490"/>
    </source>
</evidence>
<evidence type="ECO:0000256" key="5">
    <source>
        <dbReference type="ARBA" id="ARBA00023242"/>
    </source>
</evidence>
<protein>
    <submittedName>
        <fullName evidence="9">COP9 signalosome complex subunit 1</fullName>
    </submittedName>
</protein>
<dbReference type="InterPro" id="IPR048624">
    <property type="entry name" value="CSN1_C"/>
</dbReference>
<keyword evidence="4" id="KW-0736">Signalosome</keyword>